<keyword evidence="3" id="KW-1185">Reference proteome</keyword>
<dbReference type="Gene3D" id="2.60.120.380">
    <property type="match status" value="1"/>
</dbReference>
<protein>
    <recommendedName>
        <fullName evidence="4">Inhibitor of g-type lysozyme</fullName>
    </recommendedName>
</protein>
<evidence type="ECO:0008006" key="4">
    <source>
        <dbReference type="Google" id="ProtNLM"/>
    </source>
</evidence>
<feature type="chain" id="PRO_5045793803" description="Inhibitor of g-type lysozyme" evidence="1">
    <location>
        <begin position="21"/>
        <end position="137"/>
    </location>
</feature>
<evidence type="ECO:0000313" key="3">
    <source>
        <dbReference type="Proteomes" id="UP000607796"/>
    </source>
</evidence>
<name>A0ABR9WW10_9RHOB</name>
<comment type="caution">
    <text evidence="2">The sequence shown here is derived from an EMBL/GenBank/DDBJ whole genome shotgun (WGS) entry which is preliminary data.</text>
</comment>
<dbReference type="EMBL" id="JADFFK010000001">
    <property type="protein sequence ID" value="MBE9635474.1"/>
    <property type="molecule type" value="Genomic_DNA"/>
</dbReference>
<gene>
    <name evidence="2" type="ORF">IQ782_01340</name>
</gene>
<sequence length="137" mass="14354">MIRNLSIAVLVCLCAAQVQAQAQAKAKVGFPQGTFGTVLSGSVTGHGFLDYQLDAREGQALTFALTVTRTDGDGTAYLNVLPPGSTGAAIYVGSMDEDGTETVSLPEDGTYTLRVYLMGNDRDAGKTVGFDLDVSIR</sequence>
<accession>A0ABR9WW10</accession>
<evidence type="ECO:0000313" key="2">
    <source>
        <dbReference type="EMBL" id="MBE9635474.1"/>
    </source>
</evidence>
<proteinExistence type="predicted"/>
<feature type="signal peptide" evidence="1">
    <location>
        <begin position="1"/>
        <end position="20"/>
    </location>
</feature>
<keyword evidence="1" id="KW-0732">Signal</keyword>
<evidence type="ECO:0000256" key="1">
    <source>
        <dbReference type="SAM" id="SignalP"/>
    </source>
</evidence>
<dbReference type="Proteomes" id="UP000607796">
    <property type="component" value="Unassembled WGS sequence"/>
</dbReference>
<organism evidence="2 3">
    <name type="scientific">Salipiger mangrovisoli</name>
    <dbReference type="NCBI Taxonomy" id="2865933"/>
    <lineage>
        <taxon>Bacteria</taxon>
        <taxon>Pseudomonadati</taxon>
        <taxon>Pseudomonadota</taxon>
        <taxon>Alphaproteobacteria</taxon>
        <taxon>Rhodobacterales</taxon>
        <taxon>Roseobacteraceae</taxon>
        <taxon>Salipiger</taxon>
    </lineage>
</organism>
<reference evidence="2 3" key="1">
    <citation type="journal article" date="2021" name="Int. J. Syst. Evol. Microbiol.">
        <title>Salipiger mangrovisoli sp. nov., isolated from mangrove soil and the proposal for the reclassification of Paraphaeobacter pallidus as Salipiger pallidus comb. nov.</title>
        <authorList>
            <person name="Du J."/>
            <person name="Liu Y."/>
            <person name="Pei T."/>
            <person name="Deng M.R."/>
            <person name="Zhu H."/>
        </authorList>
    </citation>
    <scope>NUCLEOTIDE SEQUENCE [LARGE SCALE GENOMIC DNA]</scope>
    <source>
        <strain evidence="2 3">6D45A</strain>
    </source>
</reference>